<dbReference type="NCBIfam" id="TIGR01344">
    <property type="entry name" value="malate_syn_A"/>
    <property type="match status" value="1"/>
</dbReference>
<dbReference type="Gene3D" id="3.20.20.360">
    <property type="entry name" value="Malate synthase, domain 3"/>
    <property type="match status" value="1"/>
</dbReference>
<dbReference type="InterPro" id="IPR048355">
    <property type="entry name" value="MS_C"/>
</dbReference>
<dbReference type="InterPro" id="IPR048356">
    <property type="entry name" value="MS_N"/>
</dbReference>
<evidence type="ECO:0000256" key="7">
    <source>
        <dbReference type="PIRSR" id="PIRSR001363-1"/>
    </source>
</evidence>
<feature type="domain" description="Malate synthase C-terminal" evidence="10">
    <location>
        <begin position="410"/>
        <end position="525"/>
    </location>
</feature>
<dbReference type="GO" id="GO:0005737">
    <property type="term" value="C:cytoplasm"/>
    <property type="evidence" value="ECO:0007669"/>
    <property type="project" value="TreeGrafter"/>
</dbReference>
<name>A0A368BQB1_9GAMM</name>
<organism evidence="11 12">
    <name type="scientific">SAR86 cluster bacterium</name>
    <dbReference type="NCBI Taxonomy" id="2030880"/>
    <lineage>
        <taxon>Bacteria</taxon>
        <taxon>Pseudomonadati</taxon>
        <taxon>Pseudomonadota</taxon>
        <taxon>Gammaproteobacteria</taxon>
        <taxon>SAR86 cluster</taxon>
    </lineage>
</organism>
<dbReference type="InterPro" id="IPR006252">
    <property type="entry name" value="Malate_synthA"/>
</dbReference>
<dbReference type="EC" id="2.3.3.9" evidence="2"/>
<dbReference type="Pfam" id="PF20656">
    <property type="entry name" value="MS_N"/>
    <property type="match status" value="1"/>
</dbReference>
<dbReference type="EMBL" id="QOPD01000002">
    <property type="protein sequence ID" value="RCL38876.1"/>
    <property type="molecule type" value="Genomic_DNA"/>
</dbReference>
<evidence type="ECO:0000256" key="6">
    <source>
        <dbReference type="ARBA" id="ARBA00047918"/>
    </source>
</evidence>
<evidence type="ECO:0000256" key="4">
    <source>
        <dbReference type="ARBA" id="ARBA00022532"/>
    </source>
</evidence>
<evidence type="ECO:0000259" key="8">
    <source>
        <dbReference type="Pfam" id="PF01274"/>
    </source>
</evidence>
<reference evidence="11 12" key="1">
    <citation type="journal article" date="2018" name="Microbiome">
        <title>Fine metagenomic profile of the Mediterranean stratified and mixed water columns revealed by assembly and recruitment.</title>
        <authorList>
            <person name="Haro-Moreno J.M."/>
            <person name="Lopez-Perez M."/>
            <person name="De La Torre J.R."/>
            <person name="Picazo A."/>
            <person name="Camacho A."/>
            <person name="Rodriguez-Valera F."/>
        </authorList>
    </citation>
    <scope>NUCLEOTIDE SEQUENCE [LARGE SCALE GENOMIC DNA]</scope>
    <source>
        <strain evidence="11">MED-G83</strain>
    </source>
</reference>
<evidence type="ECO:0000256" key="1">
    <source>
        <dbReference type="ARBA" id="ARBA00006394"/>
    </source>
</evidence>
<dbReference type="PIRSF" id="PIRSF001363">
    <property type="entry name" value="Malate_synth"/>
    <property type="match status" value="1"/>
</dbReference>
<keyword evidence="3" id="KW-0329">Glyoxylate bypass</keyword>
<evidence type="ECO:0000313" key="11">
    <source>
        <dbReference type="EMBL" id="RCL38876.1"/>
    </source>
</evidence>
<dbReference type="FunFam" id="1.20.1220.12:FF:000001">
    <property type="entry name" value="Malate synthase"/>
    <property type="match status" value="1"/>
</dbReference>
<evidence type="ECO:0000256" key="2">
    <source>
        <dbReference type="ARBA" id="ARBA00012636"/>
    </source>
</evidence>
<dbReference type="PANTHER" id="PTHR42902">
    <property type="entry name" value="MALATE SYNTHASE"/>
    <property type="match status" value="1"/>
</dbReference>
<keyword evidence="5 11" id="KW-0808">Transferase</keyword>
<dbReference type="GO" id="GO:0006097">
    <property type="term" value="P:glyoxylate cycle"/>
    <property type="evidence" value="ECO:0007669"/>
    <property type="project" value="UniProtKB-KW"/>
</dbReference>
<dbReference type="FunFam" id="3.20.20.360:FF:000001">
    <property type="entry name" value="Malate synthase"/>
    <property type="match status" value="1"/>
</dbReference>
<gene>
    <name evidence="11" type="ORF">DBW97_02345</name>
</gene>
<feature type="domain" description="Malate synthase TIM barrel" evidence="8">
    <location>
        <begin position="156"/>
        <end position="400"/>
    </location>
</feature>
<dbReference type="GO" id="GO:0004474">
    <property type="term" value="F:malate synthase activity"/>
    <property type="evidence" value="ECO:0007669"/>
    <property type="project" value="UniProtKB-EC"/>
</dbReference>
<dbReference type="Pfam" id="PF01274">
    <property type="entry name" value="MS_TIM-barrel"/>
    <property type="match status" value="1"/>
</dbReference>
<keyword evidence="4" id="KW-0816">Tricarboxylic acid cycle</keyword>
<dbReference type="InterPro" id="IPR046363">
    <property type="entry name" value="MS_N_TIM-barrel_dom"/>
</dbReference>
<comment type="catalytic activity">
    <reaction evidence="6">
        <text>glyoxylate + acetyl-CoA + H2O = (S)-malate + CoA + H(+)</text>
        <dbReference type="Rhea" id="RHEA:18181"/>
        <dbReference type="ChEBI" id="CHEBI:15377"/>
        <dbReference type="ChEBI" id="CHEBI:15378"/>
        <dbReference type="ChEBI" id="CHEBI:15589"/>
        <dbReference type="ChEBI" id="CHEBI:36655"/>
        <dbReference type="ChEBI" id="CHEBI:57287"/>
        <dbReference type="ChEBI" id="CHEBI:57288"/>
        <dbReference type="EC" id="2.3.3.9"/>
    </reaction>
</comment>
<dbReference type="InterPro" id="IPR001465">
    <property type="entry name" value="Malate_synthase_TIM"/>
</dbReference>
<evidence type="ECO:0000259" key="10">
    <source>
        <dbReference type="Pfam" id="PF20659"/>
    </source>
</evidence>
<dbReference type="Proteomes" id="UP000252147">
    <property type="component" value="Unassembled WGS sequence"/>
</dbReference>
<evidence type="ECO:0000259" key="9">
    <source>
        <dbReference type="Pfam" id="PF20656"/>
    </source>
</evidence>
<feature type="domain" description="Malate synthase N-terminal" evidence="9">
    <location>
        <begin position="11"/>
        <end position="63"/>
    </location>
</feature>
<dbReference type="PANTHER" id="PTHR42902:SF1">
    <property type="entry name" value="MALATE SYNTHASE 1-RELATED"/>
    <property type="match status" value="1"/>
</dbReference>
<protein>
    <recommendedName>
        <fullName evidence="2">malate synthase</fullName>
        <ecNumber evidence="2">2.3.3.9</ecNumber>
    </recommendedName>
</protein>
<comment type="similarity">
    <text evidence="1">Belongs to the malate synthase family.</text>
</comment>
<feature type="active site" description="Proton acceptor" evidence="7">
    <location>
        <position position="159"/>
    </location>
</feature>
<evidence type="ECO:0000256" key="5">
    <source>
        <dbReference type="ARBA" id="ARBA00022679"/>
    </source>
</evidence>
<evidence type="ECO:0000313" key="12">
    <source>
        <dbReference type="Proteomes" id="UP000252147"/>
    </source>
</evidence>
<evidence type="ECO:0000256" key="3">
    <source>
        <dbReference type="ARBA" id="ARBA00022435"/>
    </source>
</evidence>
<dbReference type="AlphaFoldDB" id="A0A368BQB1"/>
<accession>A0A368BQB1</accession>
<dbReference type="Pfam" id="PF20659">
    <property type="entry name" value="MS_C"/>
    <property type="match status" value="1"/>
</dbReference>
<dbReference type="Gene3D" id="1.20.1220.12">
    <property type="entry name" value="Malate synthase, domain III"/>
    <property type="match status" value="1"/>
</dbReference>
<proteinExistence type="inferred from homology"/>
<dbReference type="InterPro" id="IPR011076">
    <property type="entry name" value="Malate_synth_sf"/>
</dbReference>
<dbReference type="SUPFAM" id="SSF51645">
    <property type="entry name" value="Malate synthase G"/>
    <property type="match status" value="1"/>
</dbReference>
<sequence length="525" mass="59817">MSVKLKFDMPPEAEVIFNQDALKFLESLHNKFDGRIKEVLETRVKRQEKFNNGLLPDFLSETEDIRSSDWRVRDIPNDLLDRRVEITGPVDRKMVINALNADVKVFMADFEDSLSPTWENVALGQKNLYDAVRKTINFENPDNGKKYKLNDDTAILMCRVRGLHLPEKAIEINGDNPFGCLCDFGLYLLHNAKELMNNNTGPYFYVPKLQSHLEARLWNEIIDYSEDYLNLPRGTVRVTCLIETLPAVFEMDEILYELKDHIVALNCGRWDYIFSYIKTFQNSPDRLLPDRYQVGMNQPFLNAYSRLLIKTCHRRGAFAMGGMAAFIPSKDPEENKKVTEKVMADKMLETQNGHDGTWIAHPGLSDIANNVFSNAFEAGNSNQIHMLREEDEITAEDLITPCGGDFTEGCFRANIRVSLRYIEAWLRGVGCVPIYGLMEDAATAEISRSSLWQWVKHGVTMDSGVVASKASFEKMLDEEYNVVQEEVGQSSLASGKFLEAKKLLNDLVLSEELTDFLTLPAYRSI</sequence>
<comment type="caution">
    <text evidence="11">The sequence shown here is derived from an EMBL/GenBank/DDBJ whole genome shotgun (WGS) entry which is preliminary data.</text>
</comment>
<dbReference type="CDD" id="cd00727">
    <property type="entry name" value="malate_synt_A"/>
    <property type="match status" value="1"/>
</dbReference>
<dbReference type="GO" id="GO:0006099">
    <property type="term" value="P:tricarboxylic acid cycle"/>
    <property type="evidence" value="ECO:0007669"/>
    <property type="project" value="UniProtKB-KW"/>
</dbReference>
<dbReference type="InterPro" id="IPR044856">
    <property type="entry name" value="Malate_synth_C_sf"/>
</dbReference>
<feature type="active site" description="Proton donor" evidence="7">
    <location>
        <position position="440"/>
    </location>
</feature>
<keyword evidence="11" id="KW-0012">Acyltransferase</keyword>